<dbReference type="InterPro" id="IPR022790">
    <property type="entry name" value="GH26_dom"/>
</dbReference>
<evidence type="ECO:0000256" key="3">
    <source>
        <dbReference type="ARBA" id="ARBA00023295"/>
    </source>
</evidence>
<accession>A0ABR1SWZ6</accession>
<feature type="active site" description="Proton donor" evidence="4">
    <location>
        <position position="152"/>
    </location>
</feature>
<dbReference type="InterPro" id="IPR000805">
    <property type="entry name" value="Glyco_hydro_26"/>
</dbReference>
<keyword evidence="2 4" id="KW-0378">Hydrolase</keyword>
<keyword evidence="3 4" id="KW-0326">Glycosidase</keyword>
<evidence type="ECO:0000256" key="4">
    <source>
        <dbReference type="PROSITE-ProRule" id="PRU01100"/>
    </source>
</evidence>
<name>A0ABR1SWZ6_9PEZI</name>
<evidence type="ECO:0000313" key="8">
    <source>
        <dbReference type="Proteomes" id="UP001444661"/>
    </source>
</evidence>
<feature type="signal peptide" evidence="5">
    <location>
        <begin position="1"/>
        <end position="18"/>
    </location>
</feature>
<dbReference type="PROSITE" id="PS51764">
    <property type="entry name" value="GH26"/>
    <property type="match status" value="1"/>
</dbReference>
<dbReference type="PANTHER" id="PTHR40079">
    <property type="entry name" value="MANNAN ENDO-1,4-BETA-MANNOSIDASE E-RELATED"/>
    <property type="match status" value="1"/>
</dbReference>
<reference evidence="7 8" key="1">
    <citation type="submission" date="2023-01" db="EMBL/GenBank/DDBJ databases">
        <title>Analysis of 21 Apiospora genomes using comparative genomics revels a genus with tremendous synthesis potential of carbohydrate active enzymes and secondary metabolites.</title>
        <authorList>
            <person name="Sorensen T."/>
        </authorList>
    </citation>
    <scope>NUCLEOTIDE SEQUENCE [LARGE SCALE GENOMIC DNA]</scope>
    <source>
        <strain evidence="7 8">CBS 33761</strain>
    </source>
</reference>
<dbReference type="Proteomes" id="UP001444661">
    <property type="component" value="Unassembled WGS sequence"/>
</dbReference>
<dbReference type="Pfam" id="PF02156">
    <property type="entry name" value="Glyco_hydro_26"/>
    <property type="match status" value="1"/>
</dbReference>
<evidence type="ECO:0000259" key="6">
    <source>
        <dbReference type="PROSITE" id="PS51764"/>
    </source>
</evidence>
<sequence length="325" mass="35094">MSFLNLAAYGLLAASTLASPLDASSPAPAEPRAGVSLPGLPAGCMTSYKGIAWGWLPDDEHADKVNMASLASSSGKKGCFFGDYSHIKGSSYDGSDISGKAKAADGAIIVPSIMPDGVGWKQVDAALAGRIANVAKGFAGQGLTVYLRFAHEMNCYAKPGCATPAYPGGTDYGAYKTAWVNVAKECRKIKGCYMMWSPNANDQDQLGNWWPGAEYVDIVALDSYPRDQAKIEQGFAGSFGKVHDDFAKKYNKPFMIGETGFAGSQALKTDWVRRLANVDNLSQYPNYKGAMWFEYNKYENGKQNNFYVINGHTKKEIDAVVANFQ</sequence>
<dbReference type="PANTHER" id="PTHR40079:SF6">
    <property type="entry name" value="GH26 DOMAIN-CONTAINING PROTEIN"/>
    <property type="match status" value="1"/>
</dbReference>
<dbReference type="InterPro" id="IPR017853">
    <property type="entry name" value="GH"/>
</dbReference>
<gene>
    <name evidence="7" type="ORF">PG993_007133</name>
</gene>
<comment type="similarity">
    <text evidence="1 4">Belongs to the glycosyl hydrolase 26 family.</text>
</comment>
<evidence type="ECO:0000256" key="1">
    <source>
        <dbReference type="ARBA" id="ARBA00007754"/>
    </source>
</evidence>
<evidence type="ECO:0000256" key="2">
    <source>
        <dbReference type="ARBA" id="ARBA00022801"/>
    </source>
</evidence>
<organism evidence="7 8">
    <name type="scientific">Apiospora rasikravindrae</name>
    <dbReference type="NCBI Taxonomy" id="990691"/>
    <lineage>
        <taxon>Eukaryota</taxon>
        <taxon>Fungi</taxon>
        <taxon>Dikarya</taxon>
        <taxon>Ascomycota</taxon>
        <taxon>Pezizomycotina</taxon>
        <taxon>Sordariomycetes</taxon>
        <taxon>Xylariomycetidae</taxon>
        <taxon>Amphisphaeriales</taxon>
        <taxon>Apiosporaceae</taxon>
        <taxon>Apiospora</taxon>
    </lineage>
</organism>
<feature type="active site" description="Nucleophile" evidence="4">
    <location>
        <position position="258"/>
    </location>
</feature>
<evidence type="ECO:0000256" key="5">
    <source>
        <dbReference type="SAM" id="SignalP"/>
    </source>
</evidence>
<dbReference type="SUPFAM" id="SSF51445">
    <property type="entry name" value="(Trans)glycosidases"/>
    <property type="match status" value="1"/>
</dbReference>
<proteinExistence type="inferred from homology"/>
<feature type="domain" description="GH26" evidence="6">
    <location>
        <begin position="31"/>
        <end position="312"/>
    </location>
</feature>
<comment type="caution">
    <text evidence="7">The sequence shown here is derived from an EMBL/GenBank/DDBJ whole genome shotgun (WGS) entry which is preliminary data.</text>
</comment>
<dbReference type="Gene3D" id="3.20.20.80">
    <property type="entry name" value="Glycosidases"/>
    <property type="match status" value="1"/>
</dbReference>
<feature type="chain" id="PRO_5046381035" description="GH26 domain-containing protein" evidence="5">
    <location>
        <begin position="19"/>
        <end position="325"/>
    </location>
</feature>
<keyword evidence="5" id="KW-0732">Signal</keyword>
<evidence type="ECO:0000313" key="7">
    <source>
        <dbReference type="EMBL" id="KAK8038722.1"/>
    </source>
</evidence>
<protein>
    <recommendedName>
        <fullName evidence="6">GH26 domain-containing protein</fullName>
    </recommendedName>
</protein>
<keyword evidence="8" id="KW-1185">Reference proteome</keyword>
<dbReference type="EMBL" id="JAQQWK010000006">
    <property type="protein sequence ID" value="KAK8038722.1"/>
    <property type="molecule type" value="Genomic_DNA"/>
</dbReference>